<name>A0A251SXK0_HELAN</name>
<dbReference type="Proteomes" id="UP000215914">
    <property type="component" value="Chromosome 13"/>
</dbReference>
<reference evidence="2" key="1">
    <citation type="journal article" date="2017" name="Nature">
        <title>The sunflower genome provides insights into oil metabolism, flowering and Asterid evolution.</title>
        <authorList>
            <person name="Badouin H."/>
            <person name="Gouzy J."/>
            <person name="Grassa C.J."/>
            <person name="Murat F."/>
            <person name="Staton S.E."/>
            <person name="Cottret L."/>
            <person name="Lelandais-Briere C."/>
            <person name="Owens G.L."/>
            <person name="Carrere S."/>
            <person name="Mayjonade B."/>
            <person name="Legrand L."/>
            <person name="Gill N."/>
            <person name="Kane N.C."/>
            <person name="Bowers J.E."/>
            <person name="Hubner S."/>
            <person name="Bellec A."/>
            <person name="Berard A."/>
            <person name="Berges H."/>
            <person name="Blanchet N."/>
            <person name="Boniface M.C."/>
            <person name="Brunel D."/>
            <person name="Catrice O."/>
            <person name="Chaidir N."/>
            <person name="Claudel C."/>
            <person name="Donnadieu C."/>
            <person name="Faraut T."/>
            <person name="Fievet G."/>
            <person name="Helmstetter N."/>
            <person name="King M."/>
            <person name="Knapp S.J."/>
            <person name="Lai Z."/>
            <person name="Le Paslier M.C."/>
            <person name="Lippi Y."/>
            <person name="Lorenzon L."/>
            <person name="Mandel J.R."/>
            <person name="Marage G."/>
            <person name="Marchand G."/>
            <person name="Marquand E."/>
            <person name="Bret-Mestries E."/>
            <person name="Morien E."/>
            <person name="Nambeesan S."/>
            <person name="Nguyen T."/>
            <person name="Pegot-Espagnet P."/>
            <person name="Pouilly N."/>
            <person name="Raftis F."/>
            <person name="Sallet E."/>
            <person name="Schiex T."/>
            <person name="Thomas J."/>
            <person name="Vandecasteele C."/>
            <person name="Vares D."/>
            <person name="Vear F."/>
            <person name="Vautrin S."/>
            <person name="Crespi M."/>
            <person name="Mangin B."/>
            <person name="Burke J.M."/>
            <person name="Salse J."/>
            <person name="Munos S."/>
            <person name="Vincourt P."/>
            <person name="Rieseberg L.H."/>
            <person name="Langlade N.B."/>
        </authorList>
    </citation>
    <scope>NUCLEOTIDE SEQUENCE [LARGE SCALE GENOMIC DNA]</scope>
    <source>
        <strain evidence="2">cv. SF193</strain>
    </source>
</reference>
<dbReference type="EMBL" id="CM007902">
    <property type="protein sequence ID" value="OTG03434.1"/>
    <property type="molecule type" value="Genomic_DNA"/>
</dbReference>
<protein>
    <submittedName>
        <fullName evidence="1">Uncharacterized protein</fullName>
    </submittedName>
</protein>
<proteinExistence type="predicted"/>
<accession>A0A251SXK0</accession>
<sequence>MLLYSACILLCRVRSSFELKKLLNNVIFLICLLFKKQSCIRDALSLASEKHSNWYSCVRKVGIRINYVKPTTRVLKEH</sequence>
<gene>
    <name evidence="1" type="ORF">HannXRQ_Chr13g0423981</name>
</gene>
<organism evidence="1 2">
    <name type="scientific">Helianthus annuus</name>
    <name type="common">Common sunflower</name>
    <dbReference type="NCBI Taxonomy" id="4232"/>
    <lineage>
        <taxon>Eukaryota</taxon>
        <taxon>Viridiplantae</taxon>
        <taxon>Streptophyta</taxon>
        <taxon>Embryophyta</taxon>
        <taxon>Tracheophyta</taxon>
        <taxon>Spermatophyta</taxon>
        <taxon>Magnoliopsida</taxon>
        <taxon>eudicotyledons</taxon>
        <taxon>Gunneridae</taxon>
        <taxon>Pentapetalae</taxon>
        <taxon>asterids</taxon>
        <taxon>campanulids</taxon>
        <taxon>Asterales</taxon>
        <taxon>Asteraceae</taxon>
        <taxon>Asteroideae</taxon>
        <taxon>Heliantheae alliance</taxon>
        <taxon>Heliantheae</taxon>
        <taxon>Helianthus</taxon>
    </lineage>
</organism>
<dbReference type="InParanoid" id="A0A251SXK0"/>
<evidence type="ECO:0000313" key="1">
    <source>
        <dbReference type="EMBL" id="OTG03434.1"/>
    </source>
</evidence>
<dbReference type="AlphaFoldDB" id="A0A251SXK0"/>
<evidence type="ECO:0000313" key="2">
    <source>
        <dbReference type="Proteomes" id="UP000215914"/>
    </source>
</evidence>
<keyword evidence="2" id="KW-1185">Reference proteome</keyword>